<dbReference type="Gene3D" id="2.60.40.2250">
    <property type="match status" value="1"/>
</dbReference>
<feature type="domain" description="Transglutaminase-like" evidence="1">
    <location>
        <begin position="179"/>
        <end position="239"/>
    </location>
</feature>
<proteinExistence type="predicted"/>
<reference evidence="2 3" key="1">
    <citation type="submission" date="2018-05" db="EMBL/GenBank/DDBJ databases">
        <title>Complete Genome Sequence of the Nonylphenol-Degrading Bacterium Sphingobium amiense DSM 16289T.</title>
        <authorList>
            <person name="Ootsuka M."/>
            <person name="Nishizawa T."/>
            <person name="Ohta H."/>
        </authorList>
    </citation>
    <scope>NUCLEOTIDE SEQUENCE [LARGE SCALE GENOMIC DNA]</scope>
    <source>
        <strain evidence="2 3">DSM 16289</strain>
        <plasmid evidence="3">psamie_2 dna</plasmid>
    </source>
</reference>
<gene>
    <name evidence="2" type="ORF">SAMIE_2000490</name>
</gene>
<dbReference type="Gene3D" id="3.10.620.30">
    <property type="match status" value="1"/>
</dbReference>
<keyword evidence="3" id="KW-1185">Reference proteome</keyword>
<keyword evidence="2" id="KW-0614">Plasmid</keyword>
<dbReference type="Proteomes" id="UP000279959">
    <property type="component" value="Plasmid pSAMIE_2"/>
</dbReference>
<dbReference type="AlphaFoldDB" id="A0A494WGK0"/>
<sequence>MFRESHPARRAGLRLATRRILMEIAIHAQLDYRFDRPTDVLLQLEAAAIPEQSIEEAHIDLSETDHFARVAAHDMIGERIWVRVGSELRVDYHATVSINRILDDCLALPAIPPHQLPGETAQYLMPSRYCPSDQFQSFVCAEFDSLEGGQKVIAMRDWVHGHFSYVPGASTSDTTAADTFIRRQGICRDYAHVLITLVRAAGIPARIASVYALGVEPQDFHAVAEVFLGGEWHLVDATGMAQEAAIAKIGVGRDAADVAFLTAYGRAVLNSQTVEVAAAS</sequence>
<protein>
    <submittedName>
        <fullName evidence="2">Transglutaminase family protein</fullName>
    </submittedName>
</protein>
<evidence type="ECO:0000313" key="2">
    <source>
        <dbReference type="EMBL" id="BBE00163.1"/>
    </source>
</evidence>
<evidence type="ECO:0000313" key="3">
    <source>
        <dbReference type="Proteomes" id="UP000279959"/>
    </source>
</evidence>
<evidence type="ECO:0000259" key="1">
    <source>
        <dbReference type="SMART" id="SM00460"/>
    </source>
</evidence>
<accession>A0A494WGK0</accession>
<dbReference type="PANTHER" id="PTHR33490">
    <property type="entry name" value="BLR5614 PROTEIN-RELATED"/>
    <property type="match status" value="1"/>
</dbReference>
<organism evidence="2 3">
    <name type="scientific">Sphingobium amiense</name>
    <dbReference type="NCBI Taxonomy" id="135719"/>
    <lineage>
        <taxon>Bacteria</taxon>
        <taxon>Pseudomonadati</taxon>
        <taxon>Pseudomonadota</taxon>
        <taxon>Alphaproteobacteria</taxon>
        <taxon>Sphingomonadales</taxon>
        <taxon>Sphingomonadaceae</taxon>
        <taxon>Sphingobium</taxon>
    </lineage>
</organism>
<dbReference type="Pfam" id="PF01841">
    <property type="entry name" value="Transglut_core"/>
    <property type="match status" value="1"/>
</dbReference>
<dbReference type="SMART" id="SM00460">
    <property type="entry name" value="TGc"/>
    <property type="match status" value="1"/>
</dbReference>
<dbReference type="PANTHER" id="PTHR33490:SF12">
    <property type="entry name" value="BLL5557 PROTEIN"/>
    <property type="match status" value="1"/>
</dbReference>
<dbReference type="InterPro" id="IPR002931">
    <property type="entry name" value="Transglutaminase-like"/>
</dbReference>
<dbReference type="SUPFAM" id="SSF54001">
    <property type="entry name" value="Cysteine proteinases"/>
    <property type="match status" value="1"/>
</dbReference>
<geneLocation type="plasmid" evidence="3">
    <name>psamie_2 dna</name>
</geneLocation>
<name>A0A494WGK0_9SPHN</name>
<dbReference type="EMBL" id="AP018665">
    <property type="protein sequence ID" value="BBE00163.1"/>
    <property type="molecule type" value="Genomic_DNA"/>
</dbReference>
<dbReference type="InterPro" id="IPR038765">
    <property type="entry name" value="Papain-like_cys_pep_sf"/>
</dbReference>
<dbReference type="KEGG" id="sami:SAMIE_2000490"/>